<dbReference type="EMBL" id="JAVREQ010000045">
    <property type="protein sequence ID" value="MDT0382615.1"/>
    <property type="molecule type" value="Genomic_DNA"/>
</dbReference>
<feature type="region of interest" description="Disordered" evidence="1">
    <location>
        <begin position="176"/>
        <end position="206"/>
    </location>
</feature>
<dbReference type="RefSeq" id="WP_311676189.1">
    <property type="nucleotide sequence ID" value="NZ_JAVREQ010000045.1"/>
</dbReference>
<protein>
    <submittedName>
        <fullName evidence="2">Uncharacterized protein</fullName>
    </submittedName>
</protein>
<name>A0ABU2P106_9ACTN</name>
<keyword evidence="3" id="KW-1185">Reference proteome</keyword>
<dbReference type="Proteomes" id="UP001183414">
    <property type="component" value="Unassembled WGS sequence"/>
</dbReference>
<proteinExistence type="predicted"/>
<evidence type="ECO:0000313" key="2">
    <source>
        <dbReference type="EMBL" id="MDT0382615.1"/>
    </source>
</evidence>
<sequence>MNSAPRRAAQKLLTGPGSTTRIAGAVLLAATLAAQHPNRAFNRMQRKDTFSLLPNWRFFAPTPAMHDYHLLYRTLGQDGESSRWKAVDIITGRKPHQIVWFPTRRPEKACFDVCGEILQLIDKGFPVVTQTPAYRVLAAYLRRRIRQDGAGDARGFQFTLVRASGYDTSEKPETIFVSPLTPMDPARPLETRGAGGSGPPTHKEPA</sequence>
<gene>
    <name evidence="2" type="ORF">RM572_28070</name>
</gene>
<reference evidence="3" key="1">
    <citation type="submission" date="2023-07" db="EMBL/GenBank/DDBJ databases">
        <title>30 novel species of actinomycetes from the DSMZ collection.</title>
        <authorList>
            <person name="Nouioui I."/>
        </authorList>
    </citation>
    <scope>NUCLEOTIDE SEQUENCE [LARGE SCALE GENOMIC DNA]</scope>
    <source>
        <strain evidence="3">DSM 42041</strain>
    </source>
</reference>
<organism evidence="2 3">
    <name type="scientific">Streptomyces hazeniae</name>
    <dbReference type="NCBI Taxonomy" id="3075538"/>
    <lineage>
        <taxon>Bacteria</taxon>
        <taxon>Bacillati</taxon>
        <taxon>Actinomycetota</taxon>
        <taxon>Actinomycetes</taxon>
        <taxon>Kitasatosporales</taxon>
        <taxon>Streptomycetaceae</taxon>
        <taxon>Streptomyces</taxon>
    </lineage>
</organism>
<accession>A0ABU2P106</accession>
<evidence type="ECO:0000256" key="1">
    <source>
        <dbReference type="SAM" id="MobiDB-lite"/>
    </source>
</evidence>
<evidence type="ECO:0000313" key="3">
    <source>
        <dbReference type="Proteomes" id="UP001183414"/>
    </source>
</evidence>
<comment type="caution">
    <text evidence="2">The sequence shown here is derived from an EMBL/GenBank/DDBJ whole genome shotgun (WGS) entry which is preliminary data.</text>
</comment>